<dbReference type="STRING" id="307972.A0A2G8LD89"/>
<keyword evidence="1" id="KW-0812">Transmembrane</keyword>
<feature type="transmembrane region" description="Helical" evidence="1">
    <location>
        <begin position="375"/>
        <end position="400"/>
    </location>
</feature>
<dbReference type="GO" id="GO:0042765">
    <property type="term" value="C:GPI-anchor transamidase complex"/>
    <property type="evidence" value="ECO:0007669"/>
    <property type="project" value="InterPro"/>
</dbReference>
<feature type="transmembrane region" description="Helical" evidence="1">
    <location>
        <begin position="421"/>
        <end position="440"/>
    </location>
</feature>
<gene>
    <name evidence="2" type="ORF">BSL78_04853</name>
</gene>
<dbReference type="Proteomes" id="UP000230750">
    <property type="component" value="Unassembled WGS sequence"/>
</dbReference>
<reference evidence="2 3" key="1">
    <citation type="journal article" date="2017" name="PLoS Biol.">
        <title>The sea cucumber genome provides insights into morphological evolution and visceral regeneration.</title>
        <authorList>
            <person name="Zhang X."/>
            <person name="Sun L."/>
            <person name="Yuan J."/>
            <person name="Sun Y."/>
            <person name="Gao Y."/>
            <person name="Zhang L."/>
            <person name="Li S."/>
            <person name="Dai H."/>
            <person name="Hamel J.F."/>
            <person name="Liu C."/>
            <person name="Yu Y."/>
            <person name="Liu S."/>
            <person name="Lin W."/>
            <person name="Guo K."/>
            <person name="Jin S."/>
            <person name="Xu P."/>
            <person name="Storey K.B."/>
            <person name="Huan P."/>
            <person name="Zhang T."/>
            <person name="Zhou Y."/>
            <person name="Zhang J."/>
            <person name="Lin C."/>
            <person name="Li X."/>
            <person name="Xing L."/>
            <person name="Huo D."/>
            <person name="Sun M."/>
            <person name="Wang L."/>
            <person name="Mercier A."/>
            <person name="Li F."/>
            <person name="Yang H."/>
            <person name="Xiang J."/>
        </authorList>
    </citation>
    <scope>NUCLEOTIDE SEQUENCE [LARGE SCALE GENOMIC DNA]</scope>
    <source>
        <strain evidence="2">Shaxun</strain>
        <tissue evidence="2">Muscle</tissue>
    </source>
</reference>
<evidence type="ECO:0000313" key="2">
    <source>
        <dbReference type="EMBL" id="PIK58202.1"/>
    </source>
</evidence>
<comment type="caution">
    <text evidence="2">The sequence shown here is derived from an EMBL/GenBank/DDBJ whole genome shotgun (WGS) entry which is preliminary data.</text>
</comment>
<keyword evidence="1" id="KW-1133">Transmembrane helix</keyword>
<dbReference type="PANTHER" id="PTHR13304">
    <property type="entry name" value="GLYCOSYLPHOSPHATIDYLINOSITOL ANCHOR ATTACHMENT 1 PROTEIN"/>
    <property type="match status" value="1"/>
</dbReference>
<dbReference type="EMBL" id="MRZV01000119">
    <property type="protein sequence ID" value="PIK58202.1"/>
    <property type="molecule type" value="Genomic_DNA"/>
</dbReference>
<dbReference type="AlphaFoldDB" id="A0A2G8LD89"/>
<dbReference type="Gene3D" id="3.40.630.10">
    <property type="entry name" value="Zn peptidases"/>
    <property type="match status" value="1"/>
</dbReference>
<evidence type="ECO:0000256" key="1">
    <source>
        <dbReference type="SAM" id="Phobius"/>
    </source>
</evidence>
<keyword evidence="3" id="KW-1185">Reference proteome</keyword>
<evidence type="ECO:0000313" key="3">
    <source>
        <dbReference type="Proteomes" id="UP000230750"/>
    </source>
</evidence>
<dbReference type="GO" id="GO:0016255">
    <property type="term" value="P:attachment of GPI anchor to protein"/>
    <property type="evidence" value="ECO:0007669"/>
    <property type="project" value="TreeGrafter"/>
</dbReference>
<dbReference type="Pfam" id="PF04114">
    <property type="entry name" value="Gaa1"/>
    <property type="match status" value="1"/>
</dbReference>
<dbReference type="PIRSF" id="PIRSF036762">
    <property type="entry name" value="GAA1"/>
    <property type="match status" value="1"/>
</dbReference>
<keyword evidence="1" id="KW-0472">Membrane</keyword>
<sequence length="479" mass="53649">MGLMTNPKAQKIIEKVVLSTYKPLSVLLYIGTFVAIVIVSSSLFSAKTYISENALLPGLVEKQYKSTSDINGYANYLEGISKTDDDIPMAWLQQTFEEIGLDTYSQNFSASHPFLNSPEDVRGTNVFAILRAPRIAGTEAVVFSIPYRGKALEKKMGSTNHGIALMMSLAKHFIQQSYLSKDIISDSRQREYRGSSLGEAYYDTSSDFLAKSPLHGRSGTIMAAINLELPGRRIDHFDLRLEGLNGQLPNLDLFNVAVKLCEKEGVKATFHGQGSLTHTELRDNYGIRYTSKTMLSNMLRQASGKPHGIHGLFLRYGIPALTLHGIPSNSKKGDQSHSIGYILEGIFRSVNNLLERFHQSFFFYVLPETKKYVSIGLYMIPMGMLLVIPTIQALALWFLLGRKSKNIDKDEPIGEEPKGQHHYVIPVLIGVHVCGLLLYLSPEFFVVNFSSYFGLPPTEALVDWVRSCLYWYNLITSYK</sequence>
<protein>
    <submittedName>
        <fullName evidence="2">Putative glycosylphosphatidylinositol anchor attachment 1 protein-like</fullName>
    </submittedName>
</protein>
<dbReference type="PANTHER" id="PTHR13304:SF0">
    <property type="entry name" value="GLYCOSYLPHOSPHATIDYLINOSITOL ANCHOR ATTACHMENT 1 PROTEIN"/>
    <property type="match status" value="1"/>
</dbReference>
<accession>A0A2G8LD89</accession>
<feature type="transmembrane region" description="Helical" evidence="1">
    <location>
        <begin position="21"/>
        <end position="44"/>
    </location>
</feature>
<dbReference type="InterPro" id="IPR007246">
    <property type="entry name" value="Gaa1"/>
</dbReference>
<proteinExistence type="predicted"/>
<dbReference type="OrthoDB" id="445301at2759"/>
<name>A0A2G8LD89_STIJA</name>
<organism evidence="2 3">
    <name type="scientific">Stichopus japonicus</name>
    <name type="common">Sea cucumber</name>
    <dbReference type="NCBI Taxonomy" id="307972"/>
    <lineage>
        <taxon>Eukaryota</taxon>
        <taxon>Metazoa</taxon>
        <taxon>Echinodermata</taxon>
        <taxon>Eleutherozoa</taxon>
        <taxon>Echinozoa</taxon>
        <taxon>Holothuroidea</taxon>
        <taxon>Aspidochirotacea</taxon>
        <taxon>Aspidochirotida</taxon>
        <taxon>Stichopodidae</taxon>
        <taxon>Apostichopus</taxon>
    </lineage>
</organism>